<dbReference type="Proteomes" id="UP000316079">
    <property type="component" value="Unassembled WGS sequence"/>
</dbReference>
<evidence type="ECO:0000313" key="8">
    <source>
        <dbReference type="EMBL" id="TRY93181.1"/>
    </source>
</evidence>
<dbReference type="SMART" id="SM00336">
    <property type="entry name" value="BBOX"/>
    <property type="match status" value="1"/>
</dbReference>
<dbReference type="PROSITE" id="PS50119">
    <property type="entry name" value="ZF_BBOX"/>
    <property type="match status" value="1"/>
</dbReference>
<protein>
    <submittedName>
        <fullName evidence="8">Uncharacterized protein</fullName>
    </submittedName>
</protein>
<keyword evidence="3" id="KW-0862">Zinc</keyword>
<dbReference type="InterPro" id="IPR003879">
    <property type="entry name" value="Butyrophylin_SPRY"/>
</dbReference>
<dbReference type="CDD" id="cd12893">
    <property type="entry name" value="SPRY_PRY_TRIM35"/>
    <property type="match status" value="1"/>
</dbReference>
<dbReference type="PROSITE" id="PS50188">
    <property type="entry name" value="B302_SPRY"/>
    <property type="match status" value="1"/>
</dbReference>
<dbReference type="Gene3D" id="3.30.40.10">
    <property type="entry name" value="Zinc/RING finger domain, C3HC4 (zinc finger)"/>
    <property type="match status" value="1"/>
</dbReference>
<dbReference type="SUPFAM" id="SSF49899">
    <property type="entry name" value="Concanavalin A-like lectins/glucanases"/>
    <property type="match status" value="1"/>
</dbReference>
<dbReference type="PANTHER" id="PTHR24103">
    <property type="entry name" value="E3 UBIQUITIN-PROTEIN LIGASE TRIM"/>
    <property type="match status" value="1"/>
</dbReference>
<dbReference type="InterPro" id="IPR013320">
    <property type="entry name" value="ConA-like_dom_sf"/>
</dbReference>
<proteinExistence type="predicted"/>
<dbReference type="SMART" id="SM00589">
    <property type="entry name" value="PRY"/>
    <property type="match status" value="1"/>
</dbReference>
<dbReference type="FunFam" id="2.60.120.920:FF:000004">
    <property type="entry name" value="Butyrophilin subfamily 1 member A1"/>
    <property type="match status" value="1"/>
</dbReference>
<dbReference type="InterPro" id="IPR001841">
    <property type="entry name" value="Znf_RING"/>
</dbReference>
<dbReference type="InterPro" id="IPR043136">
    <property type="entry name" value="B30.2/SPRY_sf"/>
</dbReference>
<dbReference type="InterPro" id="IPR003877">
    <property type="entry name" value="SPRY_dom"/>
</dbReference>
<dbReference type="InterPro" id="IPR050143">
    <property type="entry name" value="TRIM/RBCC"/>
</dbReference>
<evidence type="ECO:0000256" key="4">
    <source>
        <dbReference type="PROSITE-ProRule" id="PRU00024"/>
    </source>
</evidence>
<evidence type="ECO:0000256" key="2">
    <source>
        <dbReference type="ARBA" id="ARBA00022771"/>
    </source>
</evidence>
<organism evidence="8 9">
    <name type="scientific">Danionella cerebrum</name>
    <dbReference type="NCBI Taxonomy" id="2873325"/>
    <lineage>
        <taxon>Eukaryota</taxon>
        <taxon>Metazoa</taxon>
        <taxon>Chordata</taxon>
        <taxon>Craniata</taxon>
        <taxon>Vertebrata</taxon>
        <taxon>Euteleostomi</taxon>
        <taxon>Actinopterygii</taxon>
        <taxon>Neopterygii</taxon>
        <taxon>Teleostei</taxon>
        <taxon>Ostariophysi</taxon>
        <taxon>Cypriniformes</taxon>
        <taxon>Danionidae</taxon>
        <taxon>Danioninae</taxon>
        <taxon>Danionella</taxon>
    </lineage>
</organism>
<dbReference type="SMART" id="SM00449">
    <property type="entry name" value="SPRY"/>
    <property type="match status" value="1"/>
</dbReference>
<dbReference type="Pfam" id="PF00622">
    <property type="entry name" value="SPRY"/>
    <property type="match status" value="1"/>
</dbReference>
<dbReference type="GO" id="GO:0016567">
    <property type="term" value="P:protein ubiquitination"/>
    <property type="evidence" value="ECO:0007669"/>
    <property type="project" value="InterPro"/>
</dbReference>
<dbReference type="Gene3D" id="3.30.160.60">
    <property type="entry name" value="Classic Zinc Finger"/>
    <property type="match status" value="1"/>
</dbReference>
<feature type="domain" description="B30.2/SPRY" evidence="7">
    <location>
        <begin position="271"/>
        <end position="463"/>
    </location>
</feature>
<dbReference type="EMBL" id="SRMA01025562">
    <property type="protein sequence ID" value="TRY93181.1"/>
    <property type="molecule type" value="Genomic_DNA"/>
</dbReference>
<dbReference type="SUPFAM" id="SSF57850">
    <property type="entry name" value="RING/U-box"/>
    <property type="match status" value="1"/>
</dbReference>
<dbReference type="InterPro" id="IPR003613">
    <property type="entry name" value="Ubox_domain"/>
</dbReference>
<keyword evidence="9" id="KW-1185">Reference proteome</keyword>
<comment type="caution">
    <text evidence="8">The sequence shown here is derived from an EMBL/GenBank/DDBJ whole genome shotgun (WGS) entry which is preliminary data.</text>
</comment>
<dbReference type="Pfam" id="PF04564">
    <property type="entry name" value="U-box"/>
    <property type="match status" value="1"/>
</dbReference>
<dbReference type="SMART" id="SM00184">
    <property type="entry name" value="RING"/>
    <property type="match status" value="1"/>
</dbReference>
<dbReference type="PROSITE" id="PS00518">
    <property type="entry name" value="ZF_RING_1"/>
    <property type="match status" value="1"/>
</dbReference>
<keyword evidence="2 4" id="KW-0863">Zinc-finger</keyword>
<feature type="domain" description="RING-type" evidence="5">
    <location>
        <begin position="11"/>
        <end position="51"/>
    </location>
</feature>
<dbReference type="AlphaFoldDB" id="A0A553QT79"/>
<dbReference type="PRINTS" id="PR01407">
    <property type="entry name" value="BUTYPHLNCDUF"/>
</dbReference>
<dbReference type="Gene3D" id="2.60.120.920">
    <property type="match status" value="1"/>
</dbReference>
<dbReference type="Pfam" id="PF00643">
    <property type="entry name" value="zf-B_box"/>
    <property type="match status" value="1"/>
</dbReference>
<reference evidence="8 9" key="1">
    <citation type="journal article" date="2019" name="Sci. Data">
        <title>Hybrid genome assembly and annotation of Danionella translucida.</title>
        <authorList>
            <person name="Kadobianskyi M."/>
            <person name="Schulze L."/>
            <person name="Schuelke M."/>
            <person name="Judkewitz B."/>
        </authorList>
    </citation>
    <scope>NUCLEOTIDE SEQUENCE [LARGE SCALE GENOMIC DNA]</scope>
    <source>
        <strain evidence="8 9">Bolton</strain>
    </source>
</reference>
<gene>
    <name evidence="8" type="ORF">DNTS_006307</name>
</gene>
<dbReference type="InterPro" id="IPR006574">
    <property type="entry name" value="PRY"/>
</dbReference>
<feature type="domain" description="B box-type" evidence="6">
    <location>
        <begin position="83"/>
        <end position="124"/>
    </location>
</feature>
<accession>A0A553QT79</accession>
<dbReference type="OrthoDB" id="6105938at2759"/>
<evidence type="ECO:0000259" key="6">
    <source>
        <dbReference type="PROSITE" id="PS50119"/>
    </source>
</evidence>
<dbReference type="InterPro" id="IPR013083">
    <property type="entry name" value="Znf_RING/FYVE/PHD"/>
</dbReference>
<evidence type="ECO:0000259" key="5">
    <source>
        <dbReference type="PROSITE" id="PS50089"/>
    </source>
</evidence>
<dbReference type="InterPro" id="IPR001870">
    <property type="entry name" value="B30.2/SPRY"/>
</dbReference>
<evidence type="ECO:0000259" key="7">
    <source>
        <dbReference type="PROSITE" id="PS50188"/>
    </source>
</evidence>
<name>A0A553QT79_9TELE</name>
<dbReference type="GO" id="GO:0008270">
    <property type="term" value="F:zinc ion binding"/>
    <property type="evidence" value="ECO:0007669"/>
    <property type="project" value="UniProtKB-KW"/>
</dbReference>
<evidence type="ECO:0000313" key="9">
    <source>
        <dbReference type="Proteomes" id="UP000316079"/>
    </source>
</evidence>
<dbReference type="GO" id="GO:0004842">
    <property type="term" value="F:ubiquitin-protein transferase activity"/>
    <property type="evidence" value="ECO:0007669"/>
    <property type="project" value="InterPro"/>
</dbReference>
<keyword evidence="1" id="KW-0479">Metal-binding</keyword>
<evidence type="ECO:0000256" key="1">
    <source>
        <dbReference type="ARBA" id="ARBA00022723"/>
    </source>
</evidence>
<evidence type="ECO:0000256" key="3">
    <source>
        <dbReference type="ARBA" id="ARBA00022833"/>
    </source>
</evidence>
<sequence length="478" mass="54796">MSGLPEEELCCPICCGIFQDPVLLPCSHSFCRCCLERFWKGASLRPCPVCRTRAPRKSPLSNRALKNLCEAFLLRQSQTGKSESRLLCGNHGEKLKLFCLVDQEPICVVCQASKTHKGHDCSPTEEAALDCKEKISATIQHLQHKLEIFNKAKQSSAVTLEHIKTQVQHVEHQMKKEFLILHQFLHEEEEKSLLALKEEEELRVTALKNSDEENTKSLMCLNETILAMEQTMNEEDLSLLQNFKATLEGAWTTLQDPEWMPESLLDESKYLGNFKYKVWEKMQTVAPYTPVILDLNTAHPCLKLSDDLTSLHYTTQCQVLPSNPERFHISAEVLGHTAYHSSSHSWEVHVGENEDWILGLASESVKRDQEVPARPENGFWTICYRDGQYRAMESPPTMLQLEEKLKNILVELNWDRGEVVFSNPSSQQIIHMFTHAFTEKLFPYFYTQSKHPLQIISKPVLPSVHEDKDISLTFSKEQ</sequence>
<dbReference type="PROSITE" id="PS50089">
    <property type="entry name" value="ZF_RING_2"/>
    <property type="match status" value="1"/>
</dbReference>
<dbReference type="STRING" id="623744.A0A553QT79"/>
<dbReference type="Pfam" id="PF13765">
    <property type="entry name" value="PRY"/>
    <property type="match status" value="1"/>
</dbReference>
<dbReference type="InterPro" id="IPR017907">
    <property type="entry name" value="Znf_RING_CS"/>
</dbReference>
<dbReference type="InterPro" id="IPR000315">
    <property type="entry name" value="Znf_B-box"/>
</dbReference>
<dbReference type="SUPFAM" id="SSF57845">
    <property type="entry name" value="B-box zinc-binding domain"/>
    <property type="match status" value="1"/>
</dbReference>